<keyword evidence="2" id="KW-0479">Metal-binding</keyword>
<keyword evidence="4" id="KW-0408">Iron</keyword>
<dbReference type="InterPro" id="IPR036396">
    <property type="entry name" value="Cyt_P450_sf"/>
</dbReference>
<dbReference type="GO" id="GO:0004497">
    <property type="term" value="F:monooxygenase activity"/>
    <property type="evidence" value="ECO:0007669"/>
    <property type="project" value="InterPro"/>
</dbReference>
<dbReference type="GO" id="GO:0005506">
    <property type="term" value="F:iron ion binding"/>
    <property type="evidence" value="ECO:0007669"/>
    <property type="project" value="InterPro"/>
</dbReference>
<dbReference type="EMBL" id="LFYR01000839">
    <property type="protein sequence ID" value="KMZ68401.1"/>
    <property type="molecule type" value="Genomic_DNA"/>
</dbReference>
<dbReference type="SUPFAM" id="SSF48264">
    <property type="entry name" value="Cytochrome P450"/>
    <property type="match status" value="1"/>
</dbReference>
<protein>
    <submittedName>
        <fullName evidence="5">Uncharacterized protein</fullName>
    </submittedName>
</protein>
<dbReference type="Pfam" id="PF00067">
    <property type="entry name" value="p450"/>
    <property type="match status" value="1"/>
</dbReference>
<comment type="similarity">
    <text evidence="1">Belongs to the cytochrome P450 family.</text>
</comment>
<proteinExistence type="inferred from homology"/>
<evidence type="ECO:0000256" key="3">
    <source>
        <dbReference type="ARBA" id="ARBA00023002"/>
    </source>
</evidence>
<evidence type="ECO:0000256" key="2">
    <source>
        <dbReference type="ARBA" id="ARBA00022723"/>
    </source>
</evidence>
<accession>A0A0K9PHG2</accession>
<dbReference type="GO" id="GO:0020037">
    <property type="term" value="F:heme binding"/>
    <property type="evidence" value="ECO:0007669"/>
    <property type="project" value="InterPro"/>
</dbReference>
<name>A0A0K9PHG2_ZOSMR</name>
<organism evidence="5 6">
    <name type="scientific">Zostera marina</name>
    <name type="common">Eelgrass</name>
    <dbReference type="NCBI Taxonomy" id="29655"/>
    <lineage>
        <taxon>Eukaryota</taxon>
        <taxon>Viridiplantae</taxon>
        <taxon>Streptophyta</taxon>
        <taxon>Embryophyta</taxon>
        <taxon>Tracheophyta</taxon>
        <taxon>Spermatophyta</taxon>
        <taxon>Magnoliopsida</taxon>
        <taxon>Liliopsida</taxon>
        <taxon>Zosteraceae</taxon>
        <taxon>Zostera</taxon>
    </lineage>
</organism>
<reference evidence="6" key="1">
    <citation type="journal article" date="2016" name="Nature">
        <title>The genome of the seagrass Zostera marina reveals angiosperm adaptation to the sea.</title>
        <authorList>
            <person name="Olsen J.L."/>
            <person name="Rouze P."/>
            <person name="Verhelst B."/>
            <person name="Lin Y.-C."/>
            <person name="Bayer T."/>
            <person name="Collen J."/>
            <person name="Dattolo E."/>
            <person name="De Paoli E."/>
            <person name="Dittami S."/>
            <person name="Maumus F."/>
            <person name="Michel G."/>
            <person name="Kersting A."/>
            <person name="Lauritano C."/>
            <person name="Lohaus R."/>
            <person name="Toepel M."/>
            <person name="Tonon T."/>
            <person name="Vanneste K."/>
            <person name="Amirebrahimi M."/>
            <person name="Brakel J."/>
            <person name="Bostroem C."/>
            <person name="Chovatia M."/>
            <person name="Grimwood J."/>
            <person name="Jenkins J.W."/>
            <person name="Jueterbock A."/>
            <person name="Mraz A."/>
            <person name="Stam W.T."/>
            <person name="Tice H."/>
            <person name="Bornberg-Bauer E."/>
            <person name="Green P.J."/>
            <person name="Pearson G.A."/>
            <person name="Procaccini G."/>
            <person name="Duarte C.M."/>
            <person name="Schmutz J."/>
            <person name="Reusch T.B.H."/>
            <person name="Van de Peer Y."/>
        </authorList>
    </citation>
    <scope>NUCLEOTIDE SEQUENCE [LARGE SCALE GENOMIC DNA]</scope>
    <source>
        <strain evidence="6">cv. Finnish</strain>
    </source>
</reference>
<dbReference type="InterPro" id="IPR001128">
    <property type="entry name" value="Cyt_P450"/>
</dbReference>
<dbReference type="AlphaFoldDB" id="A0A0K9PHG2"/>
<sequence length="158" mass="17860">MLKVNDELFPGNQRFSIKAGADRALKARAKKFIGSILRLSDSHEVRHRLLPLLDSVSVDGKLLDIVISFLLAGRDTVSSEITSFFFLLSKYLEVEVAIIVEIHTNMVNEDNHIREDLEREAVPGVPTYNHLRQLHYIHAVHETPLTGFCPLIVEMTVS</sequence>
<dbReference type="STRING" id="29655.A0A0K9PHG2"/>
<gene>
    <name evidence="5" type="ORF">ZOSMA_23G00540</name>
</gene>
<dbReference type="OrthoDB" id="1470350at2759"/>
<evidence type="ECO:0000256" key="1">
    <source>
        <dbReference type="ARBA" id="ARBA00010617"/>
    </source>
</evidence>
<evidence type="ECO:0000313" key="5">
    <source>
        <dbReference type="EMBL" id="KMZ68401.1"/>
    </source>
</evidence>
<comment type="caution">
    <text evidence="5">The sequence shown here is derived from an EMBL/GenBank/DDBJ whole genome shotgun (WGS) entry which is preliminary data.</text>
</comment>
<dbReference type="GO" id="GO:0016705">
    <property type="term" value="F:oxidoreductase activity, acting on paired donors, with incorporation or reduction of molecular oxygen"/>
    <property type="evidence" value="ECO:0007669"/>
    <property type="project" value="InterPro"/>
</dbReference>
<keyword evidence="6" id="KW-1185">Reference proteome</keyword>
<keyword evidence="3" id="KW-0560">Oxidoreductase</keyword>
<evidence type="ECO:0000256" key="4">
    <source>
        <dbReference type="ARBA" id="ARBA00023004"/>
    </source>
</evidence>
<dbReference type="Gene3D" id="1.10.630.10">
    <property type="entry name" value="Cytochrome P450"/>
    <property type="match status" value="1"/>
</dbReference>
<dbReference type="Proteomes" id="UP000036987">
    <property type="component" value="Unassembled WGS sequence"/>
</dbReference>
<evidence type="ECO:0000313" key="6">
    <source>
        <dbReference type="Proteomes" id="UP000036987"/>
    </source>
</evidence>
<dbReference type="PANTHER" id="PTHR24296">
    <property type="entry name" value="CYTOCHROME P450"/>
    <property type="match status" value="1"/>
</dbReference>